<dbReference type="OMA" id="RMQMSAS"/>
<feature type="region of interest" description="Disordered" evidence="2">
    <location>
        <begin position="1"/>
        <end position="123"/>
    </location>
</feature>
<feature type="compositionally biased region" description="Low complexity" evidence="2">
    <location>
        <begin position="557"/>
        <end position="577"/>
    </location>
</feature>
<keyword evidence="6" id="KW-1185">Reference proteome</keyword>
<dbReference type="GO" id="GO:0034063">
    <property type="term" value="P:stress granule assembly"/>
    <property type="evidence" value="ECO:0007669"/>
    <property type="project" value="TreeGrafter"/>
</dbReference>
<evidence type="ECO:0000313" key="5">
    <source>
        <dbReference type="EnsemblFungi" id="MVLG_05798T0"/>
    </source>
</evidence>
<dbReference type="FunCoup" id="U5HFC0">
    <property type="interactions" value="77"/>
</dbReference>
<reference evidence="4" key="2">
    <citation type="submission" date="2010-11" db="EMBL/GenBank/DDBJ databases">
        <authorList>
            <consortium name="The Broad Institute Genome Sequencing Platform"/>
            <person name="Earl A."/>
            <person name="Ward D."/>
            <person name="Feldgarden M."/>
            <person name="Gevers D."/>
            <person name="Butler R."/>
            <person name="Young S.K."/>
            <person name="Zeng Q."/>
            <person name="Gargeya S."/>
            <person name="Fitzgerald M."/>
            <person name="Haas B."/>
            <person name="Abouelleil A."/>
            <person name="Alvarado L."/>
            <person name="Arachchi H.M."/>
            <person name="Berlin A."/>
            <person name="Brown A."/>
            <person name="Chapman S.B."/>
            <person name="Chen Z."/>
            <person name="Dunbar C."/>
            <person name="Freedman E."/>
            <person name="Gearin G."/>
            <person name="Gellesch M."/>
            <person name="Goldberg J."/>
            <person name="Griggs A."/>
            <person name="Gujja S."/>
            <person name="Heilman E."/>
            <person name="Heiman D."/>
            <person name="Howarth C."/>
            <person name="Larson L."/>
            <person name="Lui A."/>
            <person name="MacDonald P.J.P."/>
            <person name="Mehta T."/>
            <person name="Montmayeur A."/>
            <person name="Murphy C."/>
            <person name="Neiman D."/>
            <person name="Pearson M."/>
            <person name="Priest M."/>
            <person name="Roberts A."/>
            <person name="Saif S."/>
            <person name="Shea T."/>
            <person name="Shenoy N."/>
            <person name="Sisk P."/>
            <person name="Stolte C."/>
            <person name="Sykes S."/>
            <person name="White J."/>
            <person name="Yandava C."/>
            <person name="Wortman J."/>
            <person name="Nusbaum C."/>
            <person name="Birren B."/>
        </authorList>
    </citation>
    <scope>NUCLEOTIDE SEQUENCE</scope>
    <source>
        <strain evidence="4">P1A1 Lamole</strain>
    </source>
</reference>
<dbReference type="PANTHER" id="PTHR12854:SF7">
    <property type="entry name" value="ATAXIN-2 HOMOLOG"/>
    <property type="match status" value="1"/>
</dbReference>
<dbReference type="Pfam" id="PF06741">
    <property type="entry name" value="LsmAD"/>
    <property type="match status" value="1"/>
</dbReference>
<dbReference type="AlphaFoldDB" id="U5HFC0"/>
<feature type="region of interest" description="Disordered" evidence="2">
    <location>
        <begin position="789"/>
        <end position="821"/>
    </location>
</feature>
<feature type="domain" description="LsmAD" evidence="3">
    <location>
        <begin position="291"/>
        <end position="366"/>
    </location>
</feature>
<proteinExistence type="predicted"/>
<evidence type="ECO:0000313" key="6">
    <source>
        <dbReference type="Proteomes" id="UP000017200"/>
    </source>
</evidence>
<evidence type="ECO:0000313" key="4">
    <source>
        <dbReference type="EMBL" id="KDE03728.1"/>
    </source>
</evidence>
<dbReference type="InterPro" id="IPR009604">
    <property type="entry name" value="LsmAD_domain"/>
</dbReference>
<sequence>MAAKRSGTGAPAPTAMPAAGAASSGSGARTPAPAWSAWSSPAATAAAMNASHARAAASSAFKPASTGSAPAPSAGSGSVTPTTVGALTESSTEAPQPATAAVPSPAAAPPAPASPASPAATPVKAEPELHQRLVVLLLALVGSKVVVTTREGKRYIGILAASSPQHELSVNLRQAQQVDAQGDHIPGEAAKPNMLVASRDLVELYAHDVALDSRTSSFTANSSSNREGFKTDLQVTGTSLGAHEKKLQAWAPSGPGEGGGGIEHSISGLSLEDDSASGKGWDQFATNERLYGTRTDYEEEIYTTKLDRTGADFRQREQRAAQLEREILKGGGGALANNTHMAEERGAALDDSNMNEEDRYSGVIRGPEAYVPPGARKSTPVAKPAVAAPNGASSGSASTPSVSTPAPKPTPHSGAQSQTSFQDPAILSASGSSRLPLPNAPNSRIPSPAVSTNATASDKSDAASKATLDGHILRFVSDEREKLNERKQALLKEARETAEKKEKDSKLRSLLEFSQTFKLKGGTPTDLASIIGDLKPAANGNSKTVATVSSAAAKPAAPPAAAAGTPATRGSTAPPARNATMSPGKLLPDIPPFNPEKARAAAEAQTLSGASKTTAPAKPATAPLRAASAAVPRPLGAPVASTSKLTAAAPAFVFKPNPNASAFTPGASLGAGANRPVAATPSNASVSAVAGPSPAPASISAAVASAAPNHASAQAALHPFFGNKPYKRGHGGLYVKEEFAPFKSGVPDPATVDPRWPFYGKSYRAVYPVSVPTPPPLPLGPHIGMPLVVQSGSVNPEDGGPESSPPVQTSNLGAGGPHGPMRMPNQPPMHLGAAGFGAYPLPHMQPGGFVRFPGPPQHQQQLPHQGQLHVQQPPLHGSMPSQFQQFASAPPPPGAIFQPTGTAMFSNSPQMQMPPLALPPQ</sequence>
<feature type="coiled-coil region" evidence="1">
    <location>
        <begin position="473"/>
        <end position="504"/>
    </location>
</feature>
<dbReference type="InterPro" id="IPR025852">
    <property type="entry name" value="SM_dom_ATX"/>
</dbReference>
<feature type="compositionally biased region" description="Polar residues" evidence="2">
    <location>
        <begin position="440"/>
        <end position="453"/>
    </location>
</feature>
<evidence type="ECO:0000256" key="1">
    <source>
        <dbReference type="SAM" id="Coils"/>
    </source>
</evidence>
<feature type="compositionally biased region" description="Low complexity" evidence="2">
    <location>
        <begin position="610"/>
        <end position="634"/>
    </location>
</feature>
<feature type="compositionally biased region" description="Low complexity" evidence="2">
    <location>
        <begin position="94"/>
        <end position="105"/>
    </location>
</feature>
<feature type="compositionally biased region" description="Polar residues" evidence="2">
    <location>
        <begin position="413"/>
        <end position="422"/>
    </location>
</feature>
<evidence type="ECO:0000259" key="3">
    <source>
        <dbReference type="SMART" id="SM01272"/>
    </source>
</evidence>
<dbReference type="EnsemblFungi" id="MVLG_05798T0">
    <property type="protein sequence ID" value="MVLG_05798T0"/>
    <property type="gene ID" value="MVLG_05798"/>
</dbReference>
<dbReference type="GO" id="GO:0010494">
    <property type="term" value="C:cytoplasmic stress granule"/>
    <property type="evidence" value="ECO:0007669"/>
    <property type="project" value="TreeGrafter"/>
</dbReference>
<dbReference type="InterPro" id="IPR045117">
    <property type="entry name" value="ATXN2-like"/>
</dbReference>
<dbReference type="STRING" id="683840.U5HFC0"/>
<protein>
    <recommendedName>
        <fullName evidence="3">LsmAD domain-containing protein</fullName>
    </recommendedName>
</protein>
<dbReference type="Pfam" id="PF14438">
    <property type="entry name" value="SM-ATX"/>
    <property type="match status" value="1"/>
</dbReference>
<gene>
    <name evidence="4" type="ORF">MVLG_05798</name>
</gene>
<dbReference type="EMBL" id="AEIJ01000623">
    <property type="status" value="NOT_ANNOTATED_CDS"/>
    <property type="molecule type" value="Genomic_DNA"/>
</dbReference>
<dbReference type="GO" id="GO:0003729">
    <property type="term" value="F:mRNA binding"/>
    <property type="evidence" value="ECO:0007669"/>
    <property type="project" value="TreeGrafter"/>
</dbReference>
<keyword evidence="1" id="KW-0175">Coiled coil</keyword>
<dbReference type="InParanoid" id="U5HFC0"/>
<name>U5HFC0_USTV1</name>
<accession>U5HFC0</accession>
<dbReference type="PANTHER" id="PTHR12854">
    <property type="entry name" value="ATAXIN 2-RELATED"/>
    <property type="match status" value="1"/>
</dbReference>
<organism evidence="4">
    <name type="scientific">Microbotryum lychnidis-dioicae (strain p1A1 Lamole / MvSl-1064)</name>
    <name type="common">Anther smut fungus</name>
    <dbReference type="NCBI Taxonomy" id="683840"/>
    <lineage>
        <taxon>Eukaryota</taxon>
        <taxon>Fungi</taxon>
        <taxon>Dikarya</taxon>
        <taxon>Basidiomycota</taxon>
        <taxon>Pucciniomycotina</taxon>
        <taxon>Microbotryomycetes</taxon>
        <taxon>Microbotryales</taxon>
        <taxon>Microbotryaceae</taxon>
        <taxon>Microbotryum</taxon>
    </lineage>
</organism>
<dbReference type="HOGENOM" id="CLU_017397_0_0_1"/>
<feature type="region of interest" description="Disordered" evidence="2">
    <location>
        <begin position="557"/>
        <end position="637"/>
    </location>
</feature>
<dbReference type="Proteomes" id="UP000017200">
    <property type="component" value="Unassembled WGS sequence"/>
</dbReference>
<reference evidence="4 6" key="3">
    <citation type="journal article" date="2015" name="BMC Genomics">
        <title>Sex and parasites: genomic and transcriptomic analysis of Microbotryum lychnidis-dioicae, the biotrophic and plant-castrating anther smut fungus.</title>
        <authorList>
            <person name="Perlin M.H."/>
            <person name="Amselem J."/>
            <person name="Fontanillas E."/>
            <person name="Toh S.S."/>
            <person name="Chen Z."/>
            <person name="Goldberg J."/>
            <person name="Duplessis S."/>
            <person name="Henrissat B."/>
            <person name="Young S."/>
            <person name="Zeng Q."/>
            <person name="Aguileta G."/>
            <person name="Petit E."/>
            <person name="Badouin H."/>
            <person name="Andrews J."/>
            <person name="Razeeq D."/>
            <person name="Gabaldon T."/>
            <person name="Quesneville H."/>
            <person name="Giraud T."/>
            <person name="Hood M.E."/>
            <person name="Schultz D.J."/>
            <person name="Cuomo C.A."/>
        </authorList>
    </citation>
    <scope>NUCLEOTIDE SEQUENCE [LARGE SCALE GENOMIC DNA]</scope>
    <source>
        <strain evidence="4">P1A1 Lamole</strain>
        <strain evidence="6">p1A1 Lamole</strain>
    </source>
</reference>
<dbReference type="OrthoDB" id="2275718at2759"/>
<reference evidence="5" key="4">
    <citation type="submission" date="2015-06" db="UniProtKB">
        <authorList>
            <consortium name="EnsemblFungi"/>
        </authorList>
    </citation>
    <scope>IDENTIFICATION</scope>
</reference>
<feature type="compositionally biased region" description="Low complexity" evidence="2">
    <location>
        <begin position="384"/>
        <end position="405"/>
    </location>
</feature>
<reference evidence="6" key="1">
    <citation type="submission" date="2010-11" db="EMBL/GenBank/DDBJ databases">
        <title>The genome sequence of Microbotryum violaceum strain p1A1 Lamole.</title>
        <authorList>
            <person name="Cuomo C."/>
            <person name="Perlin M."/>
            <person name="Young S.K."/>
            <person name="Zeng Q."/>
            <person name="Gargeya S."/>
            <person name="Alvarado L."/>
            <person name="Berlin A."/>
            <person name="Chapman S.B."/>
            <person name="Chen Z."/>
            <person name="Freedman E."/>
            <person name="Gellesch M."/>
            <person name="Goldberg J."/>
            <person name="Griggs A."/>
            <person name="Gujja S."/>
            <person name="Heilman E."/>
            <person name="Heiman D."/>
            <person name="Howarth C."/>
            <person name="Mehta T."/>
            <person name="Neiman D."/>
            <person name="Pearson M."/>
            <person name="Roberts A."/>
            <person name="Saif S."/>
            <person name="Shea T."/>
            <person name="Shenoy N."/>
            <person name="Sisk P."/>
            <person name="Stolte C."/>
            <person name="Sykes S."/>
            <person name="White J."/>
            <person name="Yandava C."/>
            <person name="Haas B."/>
            <person name="Nusbaum C."/>
            <person name="Birren B."/>
        </authorList>
    </citation>
    <scope>NUCLEOTIDE SEQUENCE [LARGE SCALE GENOMIC DNA]</scope>
    <source>
        <strain evidence="6">p1A1 Lamole</strain>
    </source>
</reference>
<feature type="compositionally biased region" description="Polar residues" evidence="2">
    <location>
        <begin position="79"/>
        <end position="93"/>
    </location>
</feature>
<feature type="compositionally biased region" description="Pro residues" evidence="2">
    <location>
        <begin position="106"/>
        <end position="115"/>
    </location>
</feature>
<feature type="compositionally biased region" description="Low complexity" evidence="2">
    <location>
        <begin position="1"/>
        <end position="78"/>
    </location>
</feature>
<dbReference type="EMBL" id="GL541727">
    <property type="protein sequence ID" value="KDE03728.1"/>
    <property type="molecule type" value="Genomic_DNA"/>
</dbReference>
<feature type="region of interest" description="Disordered" evidence="2">
    <location>
        <begin position="363"/>
        <end position="465"/>
    </location>
</feature>
<dbReference type="SMART" id="SM01272">
    <property type="entry name" value="LsmAD"/>
    <property type="match status" value="1"/>
</dbReference>
<evidence type="ECO:0000256" key="2">
    <source>
        <dbReference type="SAM" id="MobiDB-lite"/>
    </source>
</evidence>